<dbReference type="OrthoDB" id="9780884at2"/>
<keyword evidence="4" id="KW-1185">Reference proteome</keyword>
<dbReference type="EMBL" id="WBJY01000002">
    <property type="protein sequence ID" value="KAB1648131.1"/>
    <property type="molecule type" value="Genomic_DNA"/>
</dbReference>
<dbReference type="GO" id="GO:0008758">
    <property type="term" value="F:UDP-2,3-diacylglucosamine hydrolase activity"/>
    <property type="evidence" value="ECO:0007669"/>
    <property type="project" value="TreeGrafter"/>
</dbReference>
<evidence type="ECO:0000259" key="2">
    <source>
        <dbReference type="Pfam" id="PF00149"/>
    </source>
</evidence>
<feature type="transmembrane region" description="Helical" evidence="1">
    <location>
        <begin position="21"/>
        <end position="44"/>
    </location>
</feature>
<dbReference type="Pfam" id="PF00149">
    <property type="entry name" value="Metallophos"/>
    <property type="match status" value="1"/>
</dbReference>
<gene>
    <name evidence="3" type="ORF">F8O04_10445</name>
</gene>
<dbReference type="GO" id="GO:0016020">
    <property type="term" value="C:membrane"/>
    <property type="evidence" value="ECO:0007669"/>
    <property type="project" value="GOC"/>
</dbReference>
<dbReference type="Gene3D" id="3.60.21.10">
    <property type="match status" value="1"/>
</dbReference>
<accession>A0A6H9WPV6</accession>
<keyword evidence="1" id="KW-0472">Membrane</keyword>
<sequence>MSRRVRSIRNAPEQSRGRRAARAAGLGVSAAVTSGLATGMYAWAVERVRFRLRRVAAPVLPPGSADVRVLHLSDLHLAPWQTMKHDFVRSLADLGPDLVVNTGDNLGHPDVLPQLRELLAPFRGVPGVFVYGSNDYFGPTLKNPFTYFFARTPGGTKAPRLDVDGLDALLDELGWASLNNAATLVSAGGRQFRAVGVNDPHIGYDRPDAAIAALGSLPAADASGNELPVLALAHAPYRRILDEFTRRGAAAIFAGHTHGGQVCLPGYGALVTNCDVPREQARGLTAWRAGGRETALHVSAGLGTSIYSPVRFACPPEATLVTLTARSA</sequence>
<dbReference type="GO" id="GO:0009245">
    <property type="term" value="P:lipid A biosynthetic process"/>
    <property type="evidence" value="ECO:0007669"/>
    <property type="project" value="TreeGrafter"/>
</dbReference>
<keyword evidence="1" id="KW-1133">Transmembrane helix</keyword>
<evidence type="ECO:0000256" key="1">
    <source>
        <dbReference type="SAM" id="Phobius"/>
    </source>
</evidence>
<dbReference type="SUPFAM" id="SSF56300">
    <property type="entry name" value="Metallo-dependent phosphatases"/>
    <property type="match status" value="1"/>
</dbReference>
<keyword evidence="1" id="KW-0812">Transmembrane</keyword>
<evidence type="ECO:0000313" key="4">
    <source>
        <dbReference type="Proteomes" id="UP000431744"/>
    </source>
</evidence>
<dbReference type="InterPro" id="IPR051158">
    <property type="entry name" value="Metallophosphoesterase_sf"/>
</dbReference>
<proteinExistence type="predicted"/>
<organism evidence="3 4">
    <name type="scientific">Pseudoclavibacter endophyticus</name>
    <dbReference type="NCBI Taxonomy" id="1778590"/>
    <lineage>
        <taxon>Bacteria</taxon>
        <taxon>Bacillati</taxon>
        <taxon>Actinomycetota</taxon>
        <taxon>Actinomycetes</taxon>
        <taxon>Micrococcales</taxon>
        <taxon>Microbacteriaceae</taxon>
        <taxon>Pseudoclavibacter</taxon>
    </lineage>
</organism>
<dbReference type="Proteomes" id="UP000431744">
    <property type="component" value="Unassembled WGS sequence"/>
</dbReference>
<dbReference type="InterPro" id="IPR004843">
    <property type="entry name" value="Calcineurin-like_PHP"/>
</dbReference>
<evidence type="ECO:0000313" key="3">
    <source>
        <dbReference type="EMBL" id="KAB1648131.1"/>
    </source>
</evidence>
<dbReference type="PANTHER" id="PTHR31302:SF20">
    <property type="entry name" value="CONSERVED PROTEIN"/>
    <property type="match status" value="1"/>
</dbReference>
<reference evidence="3 4" key="1">
    <citation type="submission" date="2019-09" db="EMBL/GenBank/DDBJ databases">
        <title>Phylogeny of genus Pseudoclavibacter and closely related genus.</title>
        <authorList>
            <person name="Li Y."/>
        </authorList>
    </citation>
    <scope>NUCLEOTIDE SEQUENCE [LARGE SCALE GENOMIC DNA]</scope>
    <source>
        <strain evidence="3 4">EGI 60007</strain>
    </source>
</reference>
<comment type="caution">
    <text evidence="3">The sequence shown here is derived from an EMBL/GenBank/DDBJ whole genome shotgun (WGS) entry which is preliminary data.</text>
</comment>
<dbReference type="PANTHER" id="PTHR31302">
    <property type="entry name" value="TRANSMEMBRANE PROTEIN WITH METALLOPHOSPHOESTERASE DOMAIN-RELATED"/>
    <property type="match status" value="1"/>
</dbReference>
<dbReference type="AlphaFoldDB" id="A0A6H9WPV6"/>
<dbReference type="InterPro" id="IPR029052">
    <property type="entry name" value="Metallo-depent_PP-like"/>
</dbReference>
<feature type="domain" description="Calcineurin-like phosphoesterase" evidence="2">
    <location>
        <begin position="68"/>
        <end position="259"/>
    </location>
</feature>
<protein>
    <submittedName>
        <fullName evidence="3">Metallophosphoesterase</fullName>
    </submittedName>
</protein>
<name>A0A6H9WPV6_9MICO</name>